<dbReference type="KEGG" id="dbc:MFMK1_000671"/>
<dbReference type="Proteomes" id="UP001329915">
    <property type="component" value="Chromosome"/>
</dbReference>
<proteinExistence type="inferred from homology"/>
<keyword evidence="4" id="KW-1134">Transmembrane beta strand</keyword>
<feature type="signal peptide" evidence="9">
    <location>
        <begin position="1"/>
        <end position="19"/>
    </location>
</feature>
<evidence type="ECO:0000256" key="4">
    <source>
        <dbReference type="ARBA" id="ARBA00022452"/>
    </source>
</evidence>
<comment type="subcellular location">
    <subcellularLocation>
        <location evidence="1">Cell outer membrane</location>
    </subcellularLocation>
</comment>
<evidence type="ECO:0000256" key="9">
    <source>
        <dbReference type="SAM" id="SignalP"/>
    </source>
</evidence>
<keyword evidence="3" id="KW-0813">Transport</keyword>
<evidence type="ECO:0000256" key="2">
    <source>
        <dbReference type="ARBA" id="ARBA00007613"/>
    </source>
</evidence>
<evidence type="ECO:0000256" key="7">
    <source>
        <dbReference type="ARBA" id="ARBA00023237"/>
    </source>
</evidence>
<dbReference type="PANTHER" id="PTHR30026">
    <property type="entry name" value="OUTER MEMBRANE PROTEIN TOLC"/>
    <property type="match status" value="1"/>
</dbReference>
<keyword evidence="8" id="KW-0175">Coiled coil</keyword>
<name>A0AAU0UKW1_9FIRM</name>
<keyword evidence="6" id="KW-0472">Membrane</keyword>
<dbReference type="GO" id="GO:0009279">
    <property type="term" value="C:cell outer membrane"/>
    <property type="evidence" value="ECO:0007669"/>
    <property type="project" value="UniProtKB-SubCell"/>
</dbReference>
<dbReference type="Gene3D" id="1.20.1600.10">
    <property type="entry name" value="Outer membrane efflux proteins (OEP)"/>
    <property type="match status" value="2"/>
</dbReference>
<organism evidence="10 11">
    <name type="scientific">Metallumcola ferriviriculae</name>
    <dbReference type="NCBI Taxonomy" id="3039180"/>
    <lineage>
        <taxon>Bacteria</taxon>
        <taxon>Bacillati</taxon>
        <taxon>Bacillota</taxon>
        <taxon>Clostridia</taxon>
        <taxon>Neomoorellales</taxon>
        <taxon>Desulfitibacteraceae</taxon>
        <taxon>Metallumcola</taxon>
    </lineage>
</organism>
<keyword evidence="5" id="KW-0812">Transmembrane</keyword>
<reference evidence="10 11" key="1">
    <citation type="submission" date="2023-04" db="EMBL/GenBank/DDBJ databases">
        <authorList>
            <person name="Hsu D."/>
        </authorList>
    </citation>
    <scope>NUCLEOTIDE SEQUENCE [LARGE SCALE GENOMIC DNA]</scope>
    <source>
        <strain evidence="10 11">MK1</strain>
    </source>
</reference>
<keyword evidence="11" id="KW-1185">Reference proteome</keyword>
<sequence>MKRLVILAMVAMLVMGSVAGTSLAGPAEEKVMVLSLDEAIDYALEHNSNIQLNKVSLDEAEKDFNQANDLKEKIADNPDSPYFPPGLSTAQQEELYPTFAERGYEFAKVKLDYTKRSIRLSVESTYYNVLSAQKNVAVNQATHDRAAEQLKSAKAAFKAGTVAKNDVLGAEVQLDKATVDLNTAENDLDIAYMELNRAMGLELDQTLELTAKLDYASMEEIDVAEFIDQASDADIGLIAARIDYENKQDAFELTADYYTPNVYTYKDAKFATAKSEVNFQEAQKDFELKVMKSYKRLKQAEANYKMLLKSVDRAKENLRLAELRYEVGVATSIEVLQASEMLNSQELYLSQALQGYNLLKAQFKHQVFIGSGAAASAGAGQASGM</sequence>
<dbReference type="EMBL" id="CP121694">
    <property type="protein sequence ID" value="WRO20881.1"/>
    <property type="molecule type" value="Genomic_DNA"/>
</dbReference>
<keyword evidence="9" id="KW-0732">Signal</keyword>
<evidence type="ECO:0000256" key="5">
    <source>
        <dbReference type="ARBA" id="ARBA00022692"/>
    </source>
</evidence>
<gene>
    <name evidence="10" type="ORF">MFMK1_000671</name>
</gene>
<keyword evidence="7" id="KW-0998">Cell outer membrane</keyword>
<evidence type="ECO:0000313" key="11">
    <source>
        <dbReference type="Proteomes" id="UP001329915"/>
    </source>
</evidence>
<dbReference type="InterPro" id="IPR051906">
    <property type="entry name" value="TolC-like"/>
</dbReference>
<comment type="similarity">
    <text evidence="2">Belongs to the outer membrane factor (OMF) (TC 1.B.17) family.</text>
</comment>
<feature type="coiled-coil region" evidence="8">
    <location>
        <begin position="297"/>
        <end position="324"/>
    </location>
</feature>
<dbReference type="AlphaFoldDB" id="A0AAU0UKW1"/>
<dbReference type="SUPFAM" id="SSF56954">
    <property type="entry name" value="Outer membrane efflux proteins (OEP)"/>
    <property type="match status" value="1"/>
</dbReference>
<dbReference type="GO" id="GO:1990281">
    <property type="term" value="C:efflux pump complex"/>
    <property type="evidence" value="ECO:0007669"/>
    <property type="project" value="TreeGrafter"/>
</dbReference>
<evidence type="ECO:0000256" key="3">
    <source>
        <dbReference type="ARBA" id="ARBA00022448"/>
    </source>
</evidence>
<feature type="chain" id="PRO_5043423318" evidence="9">
    <location>
        <begin position="20"/>
        <end position="385"/>
    </location>
</feature>
<evidence type="ECO:0000256" key="6">
    <source>
        <dbReference type="ARBA" id="ARBA00023136"/>
    </source>
</evidence>
<accession>A0AAU0UKW1</accession>
<evidence type="ECO:0000313" key="10">
    <source>
        <dbReference type="EMBL" id="WRO20881.1"/>
    </source>
</evidence>
<protein>
    <submittedName>
        <fullName evidence="10">TolC family protein</fullName>
    </submittedName>
</protein>
<dbReference type="GO" id="GO:0015288">
    <property type="term" value="F:porin activity"/>
    <property type="evidence" value="ECO:0007669"/>
    <property type="project" value="TreeGrafter"/>
</dbReference>
<dbReference type="InterPro" id="IPR003423">
    <property type="entry name" value="OMP_efflux"/>
</dbReference>
<dbReference type="RefSeq" id="WP_366923759.1">
    <property type="nucleotide sequence ID" value="NZ_CP121694.1"/>
</dbReference>
<dbReference type="GO" id="GO:0015562">
    <property type="term" value="F:efflux transmembrane transporter activity"/>
    <property type="evidence" value="ECO:0007669"/>
    <property type="project" value="InterPro"/>
</dbReference>
<evidence type="ECO:0000256" key="8">
    <source>
        <dbReference type="SAM" id="Coils"/>
    </source>
</evidence>
<dbReference type="Pfam" id="PF02321">
    <property type="entry name" value="OEP"/>
    <property type="match status" value="1"/>
</dbReference>
<dbReference type="PANTHER" id="PTHR30026:SF20">
    <property type="entry name" value="OUTER MEMBRANE PROTEIN TOLC"/>
    <property type="match status" value="1"/>
</dbReference>
<evidence type="ECO:0000256" key="1">
    <source>
        <dbReference type="ARBA" id="ARBA00004442"/>
    </source>
</evidence>